<dbReference type="EMBL" id="JAINUF010000002">
    <property type="protein sequence ID" value="KAJ8375059.1"/>
    <property type="molecule type" value="Genomic_DNA"/>
</dbReference>
<proteinExistence type="predicted"/>
<reference evidence="1" key="1">
    <citation type="journal article" date="2023" name="Science">
        <title>Genome structures resolve the early diversification of teleost fishes.</title>
        <authorList>
            <person name="Parey E."/>
            <person name="Louis A."/>
            <person name="Montfort J."/>
            <person name="Bouchez O."/>
            <person name="Roques C."/>
            <person name="Iampietro C."/>
            <person name="Lluch J."/>
            <person name="Castinel A."/>
            <person name="Donnadieu C."/>
            <person name="Desvignes T."/>
            <person name="Floi Bucao C."/>
            <person name="Jouanno E."/>
            <person name="Wen M."/>
            <person name="Mejri S."/>
            <person name="Dirks R."/>
            <person name="Jansen H."/>
            <person name="Henkel C."/>
            <person name="Chen W.J."/>
            <person name="Zahm M."/>
            <person name="Cabau C."/>
            <person name="Klopp C."/>
            <person name="Thompson A.W."/>
            <person name="Robinson-Rechavi M."/>
            <person name="Braasch I."/>
            <person name="Lecointre G."/>
            <person name="Bobe J."/>
            <person name="Postlethwait J.H."/>
            <person name="Berthelot C."/>
            <person name="Roest Crollius H."/>
            <person name="Guiguen Y."/>
        </authorList>
    </citation>
    <scope>NUCLEOTIDE SEQUENCE</scope>
    <source>
        <strain evidence="1">WJC10195</strain>
    </source>
</reference>
<evidence type="ECO:0000313" key="1">
    <source>
        <dbReference type="EMBL" id="KAJ8375059.1"/>
    </source>
</evidence>
<dbReference type="Proteomes" id="UP001152622">
    <property type="component" value="Chromosome 2"/>
</dbReference>
<sequence length="91" mass="10067">MDSNTDSEETKIVTHRLISYCKAKNNKINLGLRQQAFCLRGGYCGRNRQQVSSACRRSMTESSSPAGCPQRVSPAHTLPLRPLLKAGITLF</sequence>
<evidence type="ECO:0000313" key="2">
    <source>
        <dbReference type="Proteomes" id="UP001152622"/>
    </source>
</evidence>
<name>A0A9Q1J847_SYNKA</name>
<comment type="caution">
    <text evidence="1">The sequence shown here is derived from an EMBL/GenBank/DDBJ whole genome shotgun (WGS) entry which is preliminary data.</text>
</comment>
<dbReference type="AlphaFoldDB" id="A0A9Q1J847"/>
<gene>
    <name evidence="1" type="ORF">SKAU_G00056390</name>
</gene>
<protein>
    <submittedName>
        <fullName evidence="1">Uncharacterized protein</fullName>
    </submittedName>
</protein>
<organism evidence="1 2">
    <name type="scientific">Synaphobranchus kaupii</name>
    <name type="common">Kaup's arrowtooth eel</name>
    <dbReference type="NCBI Taxonomy" id="118154"/>
    <lineage>
        <taxon>Eukaryota</taxon>
        <taxon>Metazoa</taxon>
        <taxon>Chordata</taxon>
        <taxon>Craniata</taxon>
        <taxon>Vertebrata</taxon>
        <taxon>Euteleostomi</taxon>
        <taxon>Actinopterygii</taxon>
        <taxon>Neopterygii</taxon>
        <taxon>Teleostei</taxon>
        <taxon>Anguilliformes</taxon>
        <taxon>Synaphobranchidae</taxon>
        <taxon>Synaphobranchus</taxon>
    </lineage>
</organism>
<keyword evidence="2" id="KW-1185">Reference proteome</keyword>
<accession>A0A9Q1J847</accession>